<evidence type="ECO:0000256" key="2">
    <source>
        <dbReference type="ARBA" id="ARBA00022448"/>
    </source>
</evidence>
<dbReference type="EMBL" id="QCXQ01000006">
    <property type="protein sequence ID" value="PWF99612.1"/>
    <property type="molecule type" value="Genomic_DNA"/>
</dbReference>
<dbReference type="Proteomes" id="UP000245080">
    <property type="component" value="Unassembled WGS sequence"/>
</dbReference>
<dbReference type="InterPro" id="IPR004840">
    <property type="entry name" value="Amino_acid_permease_CS"/>
</dbReference>
<dbReference type="FunFam" id="1.20.1740.10:FF:000001">
    <property type="entry name" value="Amino acid permease"/>
    <property type="match status" value="1"/>
</dbReference>
<dbReference type="PANTHER" id="PTHR43495">
    <property type="entry name" value="GABA PERMEASE"/>
    <property type="match status" value="1"/>
</dbReference>
<keyword evidence="7 8" id="KW-0472">Membrane</keyword>
<gene>
    <name evidence="10" type="ORF">DCM90_09230</name>
</gene>
<evidence type="ECO:0000256" key="8">
    <source>
        <dbReference type="SAM" id="Phobius"/>
    </source>
</evidence>
<feature type="domain" description="Amino acid permease/ SLC12A" evidence="9">
    <location>
        <begin position="21"/>
        <end position="433"/>
    </location>
</feature>
<dbReference type="OrthoDB" id="9780162at2"/>
<evidence type="ECO:0000256" key="7">
    <source>
        <dbReference type="ARBA" id="ARBA00023136"/>
    </source>
</evidence>
<sequence length="464" mass="51166">MKEQGKASTNDHLSRGLRKRHVQLIALGGTIGTGLFLGSGSSIHSAGPSILIAYFITGVICFLLMRGLGELLLSDLNANSFIYFIQKYLGEKWGFVTGWTYWICWITIAMAEITASGLYMQFWFPHLPQWVTAVVMLAVLLLLNSVTVKAFGETEFWFSIIKIVAIMGLIIAGIIMVLIHFKTPVGYASVTNLFSHGFFAHGAKGFLLSFQMVMFSFVGIEMVGMTASETADPDQVLPEAINEIPMRIILFYVGSLMALMCIYPWMYISPNSSPFVQVFQSAGVRGAAAIINFVVLTAAASACNSSIFTTGRMLFSLTYQGKSRFSKRVGTLSRTQVPVHALRFSTLVIALAAVLNFIMPGKVFTLVASVATTAFLFIWGAIMVAHLKYRRSLTPEETAKLPFKMPWYPLSDYVVIGFMIFVAVILLFETSTLLALIGAVIWIGGLYFFKAGEERAAKNNHIEE</sequence>
<accession>A0A2V1MXU5</accession>
<comment type="caution">
    <text evidence="10">The sequence shown here is derived from an EMBL/GenBank/DDBJ whole genome shotgun (WGS) entry which is preliminary data.</text>
</comment>
<evidence type="ECO:0000256" key="6">
    <source>
        <dbReference type="ARBA" id="ARBA00022989"/>
    </source>
</evidence>
<feature type="transmembrane region" description="Helical" evidence="8">
    <location>
        <begin position="433"/>
        <end position="449"/>
    </location>
</feature>
<keyword evidence="5" id="KW-0029">Amino-acid transport</keyword>
<feature type="transmembrane region" description="Helical" evidence="8">
    <location>
        <begin position="156"/>
        <end position="179"/>
    </location>
</feature>
<feature type="transmembrane region" description="Helical" evidence="8">
    <location>
        <begin position="336"/>
        <end position="358"/>
    </location>
</feature>
<keyword evidence="3" id="KW-1003">Cell membrane</keyword>
<keyword evidence="11" id="KW-1185">Reference proteome</keyword>
<evidence type="ECO:0000259" key="9">
    <source>
        <dbReference type="Pfam" id="PF00324"/>
    </source>
</evidence>
<dbReference type="PANTHER" id="PTHR43495:SF2">
    <property type="entry name" value="D-SERINE_D-ALANINE_GLYCINE TRANSPORTER"/>
    <property type="match status" value="1"/>
</dbReference>
<dbReference type="RefSeq" id="WP_109251070.1">
    <property type="nucleotide sequence ID" value="NZ_QCXQ01000006.1"/>
</dbReference>
<protein>
    <submittedName>
        <fullName evidence="10">Amino acid permease</fullName>
    </submittedName>
</protein>
<feature type="transmembrane region" description="Helical" evidence="8">
    <location>
        <begin position="127"/>
        <end position="144"/>
    </location>
</feature>
<feature type="transmembrane region" description="Helical" evidence="8">
    <location>
        <begin position="249"/>
        <end position="268"/>
    </location>
</feature>
<dbReference type="AlphaFoldDB" id="A0A2V1MXU5"/>
<evidence type="ECO:0000256" key="1">
    <source>
        <dbReference type="ARBA" id="ARBA00004651"/>
    </source>
</evidence>
<comment type="subcellular location">
    <subcellularLocation>
        <location evidence="1">Cell membrane</location>
        <topology evidence="1">Multi-pass membrane protein</topology>
    </subcellularLocation>
</comment>
<evidence type="ECO:0000256" key="5">
    <source>
        <dbReference type="ARBA" id="ARBA00022970"/>
    </source>
</evidence>
<keyword evidence="2" id="KW-0813">Transport</keyword>
<dbReference type="GO" id="GO:0055085">
    <property type="term" value="P:transmembrane transport"/>
    <property type="evidence" value="ECO:0007669"/>
    <property type="project" value="InterPro"/>
</dbReference>
<dbReference type="Pfam" id="PF00324">
    <property type="entry name" value="AA_permease"/>
    <property type="match status" value="1"/>
</dbReference>
<feature type="transmembrane region" description="Helical" evidence="8">
    <location>
        <begin position="364"/>
        <end position="387"/>
    </location>
</feature>
<dbReference type="PROSITE" id="PS00218">
    <property type="entry name" value="AMINO_ACID_PERMEASE_1"/>
    <property type="match status" value="1"/>
</dbReference>
<proteinExistence type="predicted"/>
<dbReference type="GO" id="GO:0006865">
    <property type="term" value="P:amino acid transport"/>
    <property type="evidence" value="ECO:0007669"/>
    <property type="project" value="UniProtKB-KW"/>
</dbReference>
<name>A0A2V1MXU5_9LACO</name>
<dbReference type="Gene3D" id="1.20.1740.10">
    <property type="entry name" value="Amino acid/polyamine transporter I"/>
    <property type="match status" value="1"/>
</dbReference>
<feature type="transmembrane region" description="Helical" evidence="8">
    <location>
        <begin position="21"/>
        <end position="39"/>
    </location>
</feature>
<dbReference type="InterPro" id="IPR004841">
    <property type="entry name" value="AA-permease/SLC12A_dom"/>
</dbReference>
<keyword evidence="6 8" id="KW-1133">Transmembrane helix</keyword>
<feature type="transmembrane region" description="Helical" evidence="8">
    <location>
        <begin position="51"/>
        <end position="73"/>
    </location>
</feature>
<feature type="transmembrane region" description="Helical" evidence="8">
    <location>
        <begin position="93"/>
        <end position="115"/>
    </location>
</feature>
<feature type="transmembrane region" description="Helical" evidence="8">
    <location>
        <begin position="288"/>
        <end position="315"/>
    </location>
</feature>
<evidence type="ECO:0000313" key="10">
    <source>
        <dbReference type="EMBL" id="PWF99612.1"/>
    </source>
</evidence>
<dbReference type="GO" id="GO:0005886">
    <property type="term" value="C:plasma membrane"/>
    <property type="evidence" value="ECO:0007669"/>
    <property type="project" value="UniProtKB-SubCell"/>
</dbReference>
<evidence type="ECO:0000256" key="3">
    <source>
        <dbReference type="ARBA" id="ARBA00022475"/>
    </source>
</evidence>
<dbReference type="PIRSF" id="PIRSF006060">
    <property type="entry name" value="AA_transporter"/>
    <property type="match status" value="1"/>
</dbReference>
<evidence type="ECO:0000256" key="4">
    <source>
        <dbReference type="ARBA" id="ARBA00022692"/>
    </source>
</evidence>
<evidence type="ECO:0000313" key="11">
    <source>
        <dbReference type="Proteomes" id="UP000245080"/>
    </source>
</evidence>
<keyword evidence="4 8" id="KW-0812">Transmembrane</keyword>
<organism evidence="10 11">
    <name type="scientific">Levilactobacillus bambusae</name>
    <dbReference type="NCBI Taxonomy" id="2024736"/>
    <lineage>
        <taxon>Bacteria</taxon>
        <taxon>Bacillati</taxon>
        <taxon>Bacillota</taxon>
        <taxon>Bacilli</taxon>
        <taxon>Lactobacillales</taxon>
        <taxon>Lactobacillaceae</taxon>
        <taxon>Levilactobacillus</taxon>
    </lineage>
</organism>
<feature type="transmembrane region" description="Helical" evidence="8">
    <location>
        <begin position="199"/>
        <end position="220"/>
    </location>
</feature>
<feature type="transmembrane region" description="Helical" evidence="8">
    <location>
        <begin position="407"/>
        <end position="427"/>
    </location>
</feature>
<reference evidence="10 11" key="1">
    <citation type="journal article" date="2018" name="Int. J. Syst. Evol. Microbiol.">
        <title>Lactobacillus bambusae sp. nov., isolated from a traditional fermented Ma-bamboo shoots of Taiwan.</title>
        <authorList>
            <person name="Wang L.-T."/>
        </authorList>
    </citation>
    <scope>NUCLEOTIDE SEQUENCE [LARGE SCALE GENOMIC DNA]</scope>
    <source>
        <strain evidence="10 11">BS-W1</strain>
    </source>
</reference>